<dbReference type="Proteomes" id="UP000095283">
    <property type="component" value="Unplaced"/>
</dbReference>
<accession>A0A1I7XKS4</accession>
<keyword evidence="2" id="KW-1185">Reference proteome</keyword>
<feature type="region of interest" description="Disordered" evidence="1">
    <location>
        <begin position="127"/>
        <end position="162"/>
    </location>
</feature>
<proteinExistence type="predicted"/>
<feature type="compositionally biased region" description="Basic residues" evidence="1">
    <location>
        <begin position="152"/>
        <end position="162"/>
    </location>
</feature>
<sequence length="162" mass="19027">MLAQNIQQYFLVCNKELSSRIYKHSIHHIICKTMIQLRHRVMRVNKIGRNYEGTEDEIRQRIKHGLSLLKQRMERDVGIEILENVPMNLTRLYETGAGQKLTRVFESSRILPASDFVWERTVMIRSLQEKRPRGRPRKNSTPVQSRGGTPGRGRRGRPPIKR</sequence>
<protein>
    <submittedName>
        <fullName evidence="3">40S ribosomal protein S18</fullName>
    </submittedName>
</protein>
<dbReference type="AlphaFoldDB" id="A0A1I7XKS4"/>
<name>A0A1I7XKS4_HETBA</name>
<dbReference type="WBParaSite" id="Hba_18317">
    <property type="protein sequence ID" value="Hba_18317"/>
    <property type="gene ID" value="Hba_18317"/>
</dbReference>
<organism evidence="2 3">
    <name type="scientific">Heterorhabditis bacteriophora</name>
    <name type="common">Entomopathogenic nematode worm</name>
    <dbReference type="NCBI Taxonomy" id="37862"/>
    <lineage>
        <taxon>Eukaryota</taxon>
        <taxon>Metazoa</taxon>
        <taxon>Ecdysozoa</taxon>
        <taxon>Nematoda</taxon>
        <taxon>Chromadorea</taxon>
        <taxon>Rhabditida</taxon>
        <taxon>Rhabditina</taxon>
        <taxon>Rhabditomorpha</taxon>
        <taxon>Strongyloidea</taxon>
        <taxon>Heterorhabditidae</taxon>
        <taxon>Heterorhabditis</taxon>
    </lineage>
</organism>
<reference evidence="3" key="1">
    <citation type="submission" date="2016-11" db="UniProtKB">
        <authorList>
            <consortium name="WormBaseParasite"/>
        </authorList>
    </citation>
    <scope>IDENTIFICATION</scope>
</reference>
<evidence type="ECO:0000313" key="3">
    <source>
        <dbReference type="WBParaSite" id="Hba_18317"/>
    </source>
</evidence>
<evidence type="ECO:0000256" key="1">
    <source>
        <dbReference type="SAM" id="MobiDB-lite"/>
    </source>
</evidence>
<evidence type="ECO:0000313" key="2">
    <source>
        <dbReference type="Proteomes" id="UP000095283"/>
    </source>
</evidence>